<dbReference type="Proteomes" id="UP001500503">
    <property type="component" value="Unassembled WGS sequence"/>
</dbReference>
<sequence>MDMRCLIVDDNDRFLETARGVLERDGINVVGVASDGQEALEKVGELRPTVALVDVCLGDECGVELAGLLIDESPSKPVVILISTYPADDFADIVAGSAALGFLPKSELSGPALRKMIGEIDRASSEQPG</sequence>
<organism evidence="4 5">
    <name type="scientific">Actinoallomurus oryzae</name>
    <dbReference type="NCBI Taxonomy" id="502180"/>
    <lineage>
        <taxon>Bacteria</taxon>
        <taxon>Bacillati</taxon>
        <taxon>Actinomycetota</taxon>
        <taxon>Actinomycetes</taxon>
        <taxon>Streptosporangiales</taxon>
        <taxon>Thermomonosporaceae</taxon>
        <taxon>Actinoallomurus</taxon>
    </lineage>
</organism>
<dbReference type="InterPro" id="IPR050595">
    <property type="entry name" value="Bact_response_regulator"/>
</dbReference>
<dbReference type="PANTHER" id="PTHR44591">
    <property type="entry name" value="STRESS RESPONSE REGULATOR PROTEIN 1"/>
    <property type="match status" value="1"/>
</dbReference>
<protein>
    <submittedName>
        <fullName evidence="4">Response regulator transcription factor</fullName>
    </submittedName>
</protein>
<evidence type="ECO:0000313" key="5">
    <source>
        <dbReference type="Proteomes" id="UP001500503"/>
    </source>
</evidence>
<keyword evidence="5" id="KW-1185">Reference proteome</keyword>
<evidence type="ECO:0000259" key="3">
    <source>
        <dbReference type="PROSITE" id="PS50110"/>
    </source>
</evidence>
<dbReference type="CDD" id="cd17535">
    <property type="entry name" value="REC_NarL-like"/>
    <property type="match status" value="1"/>
</dbReference>
<evidence type="ECO:0000313" key="4">
    <source>
        <dbReference type="EMBL" id="GAA4482626.1"/>
    </source>
</evidence>
<reference evidence="5" key="1">
    <citation type="journal article" date="2019" name="Int. J. Syst. Evol. Microbiol.">
        <title>The Global Catalogue of Microorganisms (GCM) 10K type strain sequencing project: providing services to taxonomists for standard genome sequencing and annotation.</title>
        <authorList>
            <consortium name="The Broad Institute Genomics Platform"/>
            <consortium name="The Broad Institute Genome Sequencing Center for Infectious Disease"/>
            <person name="Wu L."/>
            <person name="Ma J."/>
        </authorList>
    </citation>
    <scope>NUCLEOTIDE SEQUENCE [LARGE SCALE GENOMIC DNA]</scope>
    <source>
        <strain evidence="5">JCM 17933</strain>
    </source>
</reference>
<proteinExistence type="predicted"/>
<dbReference type="SMART" id="SM00448">
    <property type="entry name" value="REC"/>
    <property type="match status" value="1"/>
</dbReference>
<dbReference type="InterPro" id="IPR001789">
    <property type="entry name" value="Sig_transdc_resp-reg_receiver"/>
</dbReference>
<dbReference type="SUPFAM" id="SSF52172">
    <property type="entry name" value="CheY-like"/>
    <property type="match status" value="1"/>
</dbReference>
<comment type="caution">
    <text evidence="4">The sequence shown here is derived from an EMBL/GenBank/DDBJ whole genome shotgun (WGS) entry which is preliminary data.</text>
</comment>
<dbReference type="InterPro" id="IPR058245">
    <property type="entry name" value="NreC/VraR/RcsB-like_REC"/>
</dbReference>
<gene>
    <name evidence="4" type="ORF">GCM10023191_003080</name>
</gene>
<dbReference type="InterPro" id="IPR011006">
    <property type="entry name" value="CheY-like_superfamily"/>
</dbReference>
<dbReference type="Pfam" id="PF00072">
    <property type="entry name" value="Response_reg"/>
    <property type="match status" value="1"/>
</dbReference>
<dbReference type="Gene3D" id="3.40.50.2300">
    <property type="match status" value="1"/>
</dbReference>
<evidence type="ECO:0000256" key="2">
    <source>
        <dbReference type="PROSITE-ProRule" id="PRU00169"/>
    </source>
</evidence>
<dbReference type="PANTHER" id="PTHR44591:SF3">
    <property type="entry name" value="RESPONSE REGULATORY DOMAIN-CONTAINING PROTEIN"/>
    <property type="match status" value="1"/>
</dbReference>
<evidence type="ECO:0000256" key="1">
    <source>
        <dbReference type="ARBA" id="ARBA00022553"/>
    </source>
</evidence>
<feature type="modified residue" description="4-aspartylphosphate" evidence="2">
    <location>
        <position position="54"/>
    </location>
</feature>
<feature type="domain" description="Response regulatory" evidence="3">
    <location>
        <begin position="4"/>
        <end position="120"/>
    </location>
</feature>
<keyword evidence="1 2" id="KW-0597">Phosphoprotein</keyword>
<accession>A0ABP8P651</accession>
<dbReference type="EMBL" id="BAABHF010000007">
    <property type="protein sequence ID" value="GAA4482626.1"/>
    <property type="molecule type" value="Genomic_DNA"/>
</dbReference>
<name>A0ABP8P651_9ACTN</name>
<dbReference type="PROSITE" id="PS50110">
    <property type="entry name" value="RESPONSE_REGULATORY"/>
    <property type="match status" value="1"/>
</dbReference>
<dbReference type="RefSeq" id="WP_345456286.1">
    <property type="nucleotide sequence ID" value="NZ_BAABHF010000007.1"/>
</dbReference>